<dbReference type="InterPro" id="IPR001387">
    <property type="entry name" value="Cro/C1-type_HTH"/>
</dbReference>
<organism evidence="2 3">
    <name type="scientific">Actinomadura rubrobrunea</name>
    <dbReference type="NCBI Taxonomy" id="115335"/>
    <lineage>
        <taxon>Bacteria</taxon>
        <taxon>Bacillati</taxon>
        <taxon>Actinomycetota</taxon>
        <taxon>Actinomycetes</taxon>
        <taxon>Streptosporangiales</taxon>
        <taxon>Thermomonosporaceae</taxon>
        <taxon>Actinomadura</taxon>
    </lineage>
</organism>
<dbReference type="Proteomes" id="UP001165124">
    <property type="component" value="Unassembled WGS sequence"/>
</dbReference>
<dbReference type="EMBL" id="BSRZ01000011">
    <property type="protein sequence ID" value="GLW65921.1"/>
    <property type="molecule type" value="Genomic_DNA"/>
</dbReference>
<evidence type="ECO:0000259" key="1">
    <source>
        <dbReference type="PROSITE" id="PS50943"/>
    </source>
</evidence>
<dbReference type="Pfam" id="PF13560">
    <property type="entry name" value="HTH_31"/>
    <property type="match status" value="1"/>
</dbReference>
<dbReference type="RefSeq" id="WP_067913244.1">
    <property type="nucleotide sequence ID" value="NZ_BSRZ01000011.1"/>
</dbReference>
<dbReference type="AlphaFoldDB" id="A0A9W6PZB9"/>
<gene>
    <name evidence="2" type="ORF">Arub01_41650</name>
</gene>
<accession>A0A9W6PZB9</accession>
<dbReference type="Gene3D" id="1.10.260.40">
    <property type="entry name" value="lambda repressor-like DNA-binding domains"/>
    <property type="match status" value="1"/>
</dbReference>
<proteinExistence type="predicted"/>
<sequence length="405" mass="44752">MHDETSIGARLQALRRWRGMSLDELAGLSGLSKSHLSRVERGLRALDRRSHIAAIANALRVSETDLVGGPHLTKDPVQSGPHAAIPALRVAIQTNRLGDALVDRAHPLPELVAEVRALEETFIACDYLGLGERLPGVIDELHLHVCAPTDEAAQRAALEALVESYMYATFRTRDLGYHDLAHQAAWQAERAAQMLADPIVIGKSDYLRVQSMPRENSWDRALVAAQRAAERLQPHATHRRGLEVLGMLTLSASMAAAAQHKVDTARHWLDEARDLALRVPDTPVENWSSFSATNTQVWAVAIAVECNESAGTVLDLARRVDEERIAGRRSRHASFLADVGRGLARERRYREAAVQWLSRAEKIAPQRIRNSRPVQESISVLLAQAQREAVGRELRGMAARMGIPH</sequence>
<feature type="domain" description="HTH cro/C1-type" evidence="1">
    <location>
        <begin position="11"/>
        <end position="66"/>
    </location>
</feature>
<dbReference type="CDD" id="cd00093">
    <property type="entry name" value="HTH_XRE"/>
    <property type="match status" value="1"/>
</dbReference>
<dbReference type="SUPFAM" id="SSF47413">
    <property type="entry name" value="lambda repressor-like DNA-binding domains"/>
    <property type="match status" value="1"/>
</dbReference>
<dbReference type="PROSITE" id="PS50943">
    <property type="entry name" value="HTH_CROC1"/>
    <property type="match status" value="1"/>
</dbReference>
<reference evidence="2" key="1">
    <citation type="submission" date="2023-02" db="EMBL/GenBank/DDBJ databases">
        <title>Actinomadura rubrobrunea NBRC 14622.</title>
        <authorList>
            <person name="Ichikawa N."/>
            <person name="Sato H."/>
            <person name="Tonouchi N."/>
        </authorList>
    </citation>
    <scope>NUCLEOTIDE SEQUENCE</scope>
    <source>
        <strain evidence="2">NBRC 14622</strain>
    </source>
</reference>
<dbReference type="InterPro" id="IPR010982">
    <property type="entry name" value="Lambda_DNA-bd_dom_sf"/>
</dbReference>
<evidence type="ECO:0000313" key="2">
    <source>
        <dbReference type="EMBL" id="GLW65921.1"/>
    </source>
</evidence>
<comment type="caution">
    <text evidence="2">The sequence shown here is derived from an EMBL/GenBank/DDBJ whole genome shotgun (WGS) entry which is preliminary data.</text>
</comment>
<protein>
    <submittedName>
        <fullName evidence="2">Transcriptional regulator</fullName>
    </submittedName>
</protein>
<keyword evidence="3" id="KW-1185">Reference proteome</keyword>
<dbReference type="GO" id="GO:0003677">
    <property type="term" value="F:DNA binding"/>
    <property type="evidence" value="ECO:0007669"/>
    <property type="project" value="InterPro"/>
</dbReference>
<evidence type="ECO:0000313" key="3">
    <source>
        <dbReference type="Proteomes" id="UP001165124"/>
    </source>
</evidence>
<name>A0A9W6PZB9_9ACTN</name>
<dbReference type="SMART" id="SM00530">
    <property type="entry name" value="HTH_XRE"/>
    <property type="match status" value="1"/>
</dbReference>